<sequence length="252" mass="25866">MRAARFFAIAAAAVMIVAAPVSAYAADSQPTIRTGDYRVPTHGVIQGDLIVRDGTAIVPSSARINGDLIVQNGSVRVFGTVSGDVRKYGTGGVLIGTDGTVFGSVADAGDGNVSISGRVMGHVAEKLAGDVIVRGYAGSVTESHDRSGAFSGRIRIYGEVPGAVKDFDAGGVILERSAEVGSVVEYGAGSILVRGLVEGNVRETSDGDVLVYEYGAVLGNVVESEAGNVVIYDGAQIDGKSVEKGWGSIIMR</sequence>
<name>A0ABW2H968_9MICO</name>
<gene>
    <name evidence="2" type="ORF">ACFQRL_02800</name>
</gene>
<organism evidence="2 3">
    <name type="scientific">Microbacterium fluvii</name>
    <dbReference type="NCBI Taxonomy" id="415215"/>
    <lineage>
        <taxon>Bacteria</taxon>
        <taxon>Bacillati</taxon>
        <taxon>Actinomycetota</taxon>
        <taxon>Actinomycetes</taxon>
        <taxon>Micrococcales</taxon>
        <taxon>Microbacteriaceae</taxon>
        <taxon>Microbacterium</taxon>
    </lineage>
</organism>
<evidence type="ECO:0000313" key="3">
    <source>
        <dbReference type="Proteomes" id="UP001596507"/>
    </source>
</evidence>
<proteinExistence type="predicted"/>
<dbReference type="EMBL" id="JBHTBE010000001">
    <property type="protein sequence ID" value="MFC7267887.1"/>
    <property type="molecule type" value="Genomic_DNA"/>
</dbReference>
<evidence type="ECO:0000256" key="1">
    <source>
        <dbReference type="SAM" id="SignalP"/>
    </source>
</evidence>
<evidence type="ECO:0000313" key="2">
    <source>
        <dbReference type="EMBL" id="MFC7267887.1"/>
    </source>
</evidence>
<keyword evidence="3" id="KW-1185">Reference proteome</keyword>
<feature type="chain" id="PRO_5046125322" description="Polymer-forming cytoskeletal protein" evidence="1">
    <location>
        <begin position="26"/>
        <end position="252"/>
    </location>
</feature>
<reference evidence="3" key="1">
    <citation type="journal article" date="2019" name="Int. J. Syst. Evol. Microbiol.">
        <title>The Global Catalogue of Microorganisms (GCM) 10K type strain sequencing project: providing services to taxonomists for standard genome sequencing and annotation.</title>
        <authorList>
            <consortium name="The Broad Institute Genomics Platform"/>
            <consortium name="The Broad Institute Genome Sequencing Center for Infectious Disease"/>
            <person name="Wu L."/>
            <person name="Ma J."/>
        </authorList>
    </citation>
    <scope>NUCLEOTIDE SEQUENCE [LARGE SCALE GENOMIC DNA]</scope>
    <source>
        <strain evidence="3">CGMCC 1.15772</strain>
    </source>
</reference>
<feature type="signal peptide" evidence="1">
    <location>
        <begin position="1"/>
        <end position="25"/>
    </location>
</feature>
<protein>
    <recommendedName>
        <fullName evidence="4">Polymer-forming cytoskeletal protein</fullName>
    </recommendedName>
</protein>
<comment type="caution">
    <text evidence="2">The sequence shown here is derived from an EMBL/GenBank/DDBJ whole genome shotgun (WGS) entry which is preliminary data.</text>
</comment>
<keyword evidence="1" id="KW-0732">Signal</keyword>
<evidence type="ECO:0008006" key="4">
    <source>
        <dbReference type="Google" id="ProtNLM"/>
    </source>
</evidence>
<dbReference type="RefSeq" id="WP_262872811.1">
    <property type="nucleotide sequence ID" value="NZ_BAABKW010000018.1"/>
</dbReference>
<accession>A0ABW2H968</accession>
<dbReference type="Proteomes" id="UP001596507">
    <property type="component" value="Unassembled WGS sequence"/>
</dbReference>